<dbReference type="Pfam" id="PF04148">
    <property type="entry name" value="Erv26"/>
    <property type="match status" value="1"/>
</dbReference>
<evidence type="ECO:0000256" key="5">
    <source>
        <dbReference type="ARBA" id="ARBA00022989"/>
    </source>
</evidence>
<dbReference type="GO" id="GO:0030134">
    <property type="term" value="C:COPII-coated ER to Golgi transport vesicle"/>
    <property type="evidence" value="ECO:0007669"/>
    <property type="project" value="TreeGrafter"/>
</dbReference>
<sequence>MWFFMLLGWFGVLVLLVFFILSLATGLYYLAELIEEYTTISYKIIKKINFNLVCLYDNLTLWSLPVHLPNYLIICGLISHLNHILILRTFPFFQFSSPPFILFIAFTYFAKVNVYFIQVLSYFTICLWIIPFVCSIKIKFEFVRLITLSPLKAFFVSLSVNDYVLPTSIENRDENDLISHYFSRKDKRSGLLSLFSYAKESILPQQIEKPHLR</sequence>
<gene>
    <name evidence="7" type="ORF">QR98_0016480</name>
</gene>
<dbReference type="GO" id="GO:0097020">
    <property type="term" value="F:COPII receptor activity"/>
    <property type="evidence" value="ECO:0007669"/>
    <property type="project" value="InterPro"/>
</dbReference>
<evidence type="ECO:0000256" key="4">
    <source>
        <dbReference type="ARBA" id="ARBA00022692"/>
    </source>
</evidence>
<keyword evidence="5" id="KW-1133">Transmembrane helix</keyword>
<evidence type="ECO:0000313" key="8">
    <source>
        <dbReference type="Proteomes" id="UP000616769"/>
    </source>
</evidence>
<evidence type="ECO:0000313" key="7">
    <source>
        <dbReference type="EMBL" id="KPM03218.1"/>
    </source>
</evidence>
<dbReference type="GO" id="GO:0006888">
    <property type="term" value="P:endoplasmic reticulum to Golgi vesicle-mediated transport"/>
    <property type="evidence" value="ECO:0007669"/>
    <property type="project" value="InterPro"/>
</dbReference>
<evidence type="ECO:0000256" key="1">
    <source>
        <dbReference type="ARBA" id="ARBA00004141"/>
    </source>
</evidence>
<name>A0A131ZWG7_SARSC</name>
<dbReference type="PANTHER" id="PTHR13144:SF0">
    <property type="entry name" value="PROTEIN TEX261"/>
    <property type="match status" value="1"/>
</dbReference>
<proteinExistence type="inferred from homology"/>
<keyword evidence="6" id="KW-0472">Membrane</keyword>
<dbReference type="AlphaFoldDB" id="A0A131ZWG7"/>
<dbReference type="InterPro" id="IPR007277">
    <property type="entry name" value="Svp26/Tex261"/>
</dbReference>
<dbReference type="VEuPathDB" id="VectorBase:SSCA010166"/>
<accession>A0A131ZWG7</accession>
<dbReference type="PANTHER" id="PTHR13144">
    <property type="entry name" value="TEX261 PROTEIN"/>
    <property type="match status" value="1"/>
</dbReference>
<organism evidence="7 8">
    <name type="scientific">Sarcoptes scabiei</name>
    <name type="common">Itch mite</name>
    <name type="synonym">Acarus scabiei</name>
    <dbReference type="NCBI Taxonomy" id="52283"/>
    <lineage>
        <taxon>Eukaryota</taxon>
        <taxon>Metazoa</taxon>
        <taxon>Ecdysozoa</taxon>
        <taxon>Arthropoda</taxon>
        <taxon>Chelicerata</taxon>
        <taxon>Arachnida</taxon>
        <taxon>Acari</taxon>
        <taxon>Acariformes</taxon>
        <taxon>Sarcoptiformes</taxon>
        <taxon>Astigmata</taxon>
        <taxon>Psoroptidia</taxon>
        <taxon>Sarcoptoidea</taxon>
        <taxon>Sarcoptidae</taxon>
        <taxon>Sarcoptinae</taxon>
        <taxon>Sarcoptes</taxon>
    </lineage>
</organism>
<comment type="subcellular location">
    <subcellularLocation>
        <location evidence="1">Membrane</location>
        <topology evidence="1">Multi-pass membrane protein</topology>
    </subcellularLocation>
</comment>
<evidence type="ECO:0000256" key="3">
    <source>
        <dbReference type="ARBA" id="ARBA00017877"/>
    </source>
</evidence>
<reference evidence="7 8" key="1">
    <citation type="journal article" date="2015" name="Parasit. Vectors">
        <title>Draft genome of the scabies mite.</title>
        <authorList>
            <person name="Rider S.D.Jr."/>
            <person name="Morgan M.S."/>
            <person name="Arlian L.G."/>
        </authorList>
    </citation>
    <scope>NUCLEOTIDE SEQUENCE [LARGE SCALE GENOMIC DNA]</scope>
    <source>
        <strain evidence="7">Arlian Lab</strain>
    </source>
</reference>
<dbReference type="Proteomes" id="UP000616769">
    <property type="component" value="Unassembled WGS sequence"/>
</dbReference>
<comment type="similarity">
    <text evidence="2">Belongs to the SVP26 family.</text>
</comment>
<comment type="caution">
    <text evidence="7">The sequence shown here is derived from an EMBL/GenBank/DDBJ whole genome shotgun (WGS) entry which is preliminary data.</text>
</comment>
<dbReference type="GO" id="GO:0005789">
    <property type="term" value="C:endoplasmic reticulum membrane"/>
    <property type="evidence" value="ECO:0007669"/>
    <property type="project" value="TreeGrafter"/>
</dbReference>
<dbReference type="EMBL" id="JXLN01004395">
    <property type="protein sequence ID" value="KPM03218.1"/>
    <property type="molecule type" value="Genomic_DNA"/>
</dbReference>
<evidence type="ECO:0000256" key="6">
    <source>
        <dbReference type="ARBA" id="ARBA00023136"/>
    </source>
</evidence>
<evidence type="ECO:0000256" key="2">
    <source>
        <dbReference type="ARBA" id="ARBA00008096"/>
    </source>
</evidence>
<protein>
    <recommendedName>
        <fullName evidence="3">Protein TEX261</fullName>
    </recommendedName>
</protein>
<dbReference type="OrthoDB" id="28257at2759"/>
<dbReference type="GO" id="GO:0000139">
    <property type="term" value="C:Golgi membrane"/>
    <property type="evidence" value="ECO:0007669"/>
    <property type="project" value="TreeGrafter"/>
</dbReference>
<keyword evidence="4 7" id="KW-0812">Transmembrane</keyword>